<feature type="transmembrane region" description="Helical" evidence="10">
    <location>
        <begin position="213"/>
        <end position="238"/>
    </location>
</feature>
<evidence type="ECO:0000256" key="5">
    <source>
        <dbReference type="ARBA" id="ARBA00022679"/>
    </source>
</evidence>
<dbReference type="EC" id="2.1.1.100" evidence="3 10"/>
<dbReference type="InterPro" id="IPR007269">
    <property type="entry name" value="ICMT_MeTrfase"/>
</dbReference>
<feature type="compositionally biased region" description="Polar residues" evidence="11">
    <location>
        <begin position="26"/>
        <end position="38"/>
    </location>
</feature>
<evidence type="ECO:0000256" key="9">
    <source>
        <dbReference type="ARBA" id="ARBA00023136"/>
    </source>
</evidence>
<dbReference type="EMBL" id="QEAO01000058">
    <property type="protein sequence ID" value="TPX30745.1"/>
    <property type="molecule type" value="Genomic_DNA"/>
</dbReference>
<evidence type="ECO:0000256" key="11">
    <source>
        <dbReference type="SAM" id="MobiDB-lite"/>
    </source>
</evidence>
<dbReference type="GO" id="GO:0032259">
    <property type="term" value="P:methylation"/>
    <property type="evidence" value="ECO:0007669"/>
    <property type="project" value="UniProtKB-KW"/>
</dbReference>
<evidence type="ECO:0000256" key="10">
    <source>
        <dbReference type="RuleBase" id="RU362022"/>
    </source>
</evidence>
<evidence type="ECO:0000256" key="6">
    <source>
        <dbReference type="ARBA" id="ARBA00022691"/>
    </source>
</evidence>
<keyword evidence="7 10" id="KW-0812">Transmembrane</keyword>
<comment type="caution">
    <text evidence="12">The sequence shown here is derived from an EMBL/GenBank/DDBJ whole genome shotgun (WGS) entry which is preliminary data.</text>
</comment>
<dbReference type="InterPro" id="IPR025770">
    <property type="entry name" value="PPMT_MeTrfase"/>
</dbReference>
<feature type="region of interest" description="Disordered" evidence="11">
    <location>
        <begin position="1"/>
        <end position="40"/>
    </location>
</feature>
<evidence type="ECO:0000256" key="4">
    <source>
        <dbReference type="ARBA" id="ARBA00022603"/>
    </source>
</evidence>
<dbReference type="GeneID" id="42006986"/>
<evidence type="ECO:0000313" key="12">
    <source>
        <dbReference type="EMBL" id="TPX30745.1"/>
    </source>
</evidence>
<dbReference type="PANTHER" id="PTHR12714:SF9">
    <property type="entry name" value="PROTEIN-S-ISOPRENYLCYSTEINE O-METHYLTRANSFERASE"/>
    <property type="match status" value="1"/>
</dbReference>
<dbReference type="Gene3D" id="1.20.120.1630">
    <property type="match status" value="1"/>
</dbReference>
<comment type="similarity">
    <text evidence="2 10">Belongs to the class VI-like SAM-binding methyltransferase superfamily. Isoprenylcysteine carboxyl methyltransferase family.</text>
</comment>
<keyword evidence="6 10" id="KW-0949">S-adenosyl-L-methionine</keyword>
<dbReference type="PROSITE" id="PS51564">
    <property type="entry name" value="SAM_ICMT"/>
    <property type="match status" value="1"/>
</dbReference>
<protein>
    <recommendedName>
        <fullName evidence="3 10">Protein-S-isoprenylcysteine O-methyltransferase</fullName>
        <ecNumber evidence="3 10">2.1.1.100</ecNumber>
    </recommendedName>
</protein>
<sequence length="275" mass="30296">MASTTSSNIPPSPPSGLRNRGLNENGAKSTGSNLNSSTHDARSNGVLNLPILDGEHTPPNVALYSAACGLVVGIGATIGVSTSDSGASGIGFFIAALACFHLLEYLPTAMYHPDTVGLKSFLFNHSPSFNVAMISSVIEYLVEWRLCPWLKHYSSLTRIGLILVILSQALRTTAMITASSNFTHLIRDEKRPEHILVKHGVYSILRHPSYTGFFYWGIGLQIMMCNPICLVGYAVALWKFFSDRIAYEEFTLARFFGHEYIEYKKRTITAIPFIQ</sequence>
<evidence type="ECO:0000256" key="7">
    <source>
        <dbReference type="ARBA" id="ARBA00022692"/>
    </source>
</evidence>
<evidence type="ECO:0000256" key="2">
    <source>
        <dbReference type="ARBA" id="ARBA00009140"/>
    </source>
</evidence>
<keyword evidence="13" id="KW-1185">Reference proteome</keyword>
<feature type="transmembrane region" description="Helical" evidence="10">
    <location>
        <begin position="87"/>
        <end position="107"/>
    </location>
</feature>
<comment type="caution">
    <text evidence="10">Lacks conserved residue(s) required for the propagation of feature annotation.</text>
</comment>
<comment type="catalytic activity">
    <reaction evidence="10">
        <text>[protein]-C-terminal S-[(2E,6E)-farnesyl]-L-cysteine + S-adenosyl-L-methionine = [protein]-C-terminal S-[(2E,6E)-farnesyl]-L-cysteine methyl ester + S-adenosyl-L-homocysteine</text>
        <dbReference type="Rhea" id="RHEA:21672"/>
        <dbReference type="Rhea" id="RHEA-COMP:12125"/>
        <dbReference type="Rhea" id="RHEA-COMP:12126"/>
        <dbReference type="ChEBI" id="CHEBI:57856"/>
        <dbReference type="ChEBI" id="CHEBI:59789"/>
        <dbReference type="ChEBI" id="CHEBI:90510"/>
        <dbReference type="ChEBI" id="CHEBI:90511"/>
        <dbReference type="EC" id="2.1.1.100"/>
    </reaction>
</comment>
<evidence type="ECO:0000256" key="8">
    <source>
        <dbReference type="ARBA" id="ARBA00022989"/>
    </source>
</evidence>
<dbReference type="GO" id="GO:0005789">
    <property type="term" value="C:endoplasmic reticulum membrane"/>
    <property type="evidence" value="ECO:0007669"/>
    <property type="project" value="UniProtKB-SubCell"/>
</dbReference>
<dbReference type="RefSeq" id="XP_031022340.1">
    <property type="nucleotide sequence ID" value="XM_031171689.1"/>
</dbReference>
<gene>
    <name evidence="12" type="primary">STE14</name>
    <name evidence="12" type="ORF">SmJEL517_g05763</name>
</gene>
<keyword evidence="4 10" id="KW-0489">Methyltransferase</keyword>
<evidence type="ECO:0000313" key="13">
    <source>
        <dbReference type="Proteomes" id="UP000319731"/>
    </source>
</evidence>
<keyword evidence="9 10" id="KW-0472">Membrane</keyword>
<keyword evidence="5 12" id="KW-0808">Transferase</keyword>
<proteinExistence type="inferred from homology"/>
<name>A0A507BZF8_9FUNG</name>
<dbReference type="AlphaFoldDB" id="A0A507BZF8"/>
<keyword evidence="8 10" id="KW-1133">Transmembrane helix</keyword>
<evidence type="ECO:0000256" key="3">
    <source>
        <dbReference type="ARBA" id="ARBA00012151"/>
    </source>
</evidence>
<comment type="subcellular location">
    <subcellularLocation>
        <location evidence="10">Endoplasmic reticulum membrane</location>
        <topology evidence="10">Multi-pass membrane protein</topology>
    </subcellularLocation>
    <subcellularLocation>
        <location evidence="1">Membrane</location>
        <topology evidence="1">Multi-pass membrane protein</topology>
    </subcellularLocation>
</comment>
<dbReference type="STRING" id="1806994.A0A507BZF8"/>
<feature type="transmembrane region" description="Helical" evidence="10">
    <location>
        <begin position="61"/>
        <end position="80"/>
    </location>
</feature>
<evidence type="ECO:0000256" key="1">
    <source>
        <dbReference type="ARBA" id="ARBA00004141"/>
    </source>
</evidence>
<reference evidence="12 13" key="1">
    <citation type="journal article" date="2019" name="Sci. Rep.">
        <title>Comparative genomics of chytrid fungi reveal insights into the obligate biotrophic and pathogenic lifestyle of Synchytrium endobioticum.</title>
        <authorList>
            <person name="van de Vossenberg B.T.L.H."/>
            <person name="Warris S."/>
            <person name="Nguyen H.D.T."/>
            <person name="van Gent-Pelzer M.P.E."/>
            <person name="Joly D.L."/>
            <person name="van de Geest H.C."/>
            <person name="Bonants P.J.M."/>
            <person name="Smith D.S."/>
            <person name="Levesque C.A."/>
            <person name="van der Lee T.A.J."/>
        </authorList>
    </citation>
    <scope>NUCLEOTIDE SEQUENCE [LARGE SCALE GENOMIC DNA]</scope>
    <source>
        <strain evidence="12 13">JEL517</strain>
    </source>
</reference>
<keyword evidence="10" id="KW-0256">Endoplasmic reticulum</keyword>
<dbReference type="Proteomes" id="UP000319731">
    <property type="component" value="Unassembled WGS sequence"/>
</dbReference>
<dbReference type="PANTHER" id="PTHR12714">
    <property type="entry name" value="PROTEIN-S ISOPRENYLCYSTEINE O-METHYLTRANSFERASE"/>
    <property type="match status" value="1"/>
</dbReference>
<dbReference type="OrthoDB" id="422086at2759"/>
<accession>A0A507BZF8</accession>
<dbReference type="Pfam" id="PF04140">
    <property type="entry name" value="ICMT"/>
    <property type="match status" value="1"/>
</dbReference>
<dbReference type="GO" id="GO:0004671">
    <property type="term" value="F:protein C-terminal S-isoprenylcysteine carboxyl O-methyltransferase activity"/>
    <property type="evidence" value="ECO:0007669"/>
    <property type="project" value="UniProtKB-EC"/>
</dbReference>
<organism evidence="12 13">
    <name type="scientific">Synchytrium microbalum</name>
    <dbReference type="NCBI Taxonomy" id="1806994"/>
    <lineage>
        <taxon>Eukaryota</taxon>
        <taxon>Fungi</taxon>
        <taxon>Fungi incertae sedis</taxon>
        <taxon>Chytridiomycota</taxon>
        <taxon>Chytridiomycota incertae sedis</taxon>
        <taxon>Chytridiomycetes</taxon>
        <taxon>Synchytriales</taxon>
        <taxon>Synchytriaceae</taxon>
        <taxon>Synchytrium</taxon>
    </lineage>
</organism>